<dbReference type="InterPro" id="IPR004839">
    <property type="entry name" value="Aminotransferase_I/II_large"/>
</dbReference>
<gene>
    <name evidence="11" type="ORF">X975_25892</name>
</gene>
<dbReference type="GO" id="GO:0004021">
    <property type="term" value="F:L-alanine:2-oxoglutarate aminotransferase activity"/>
    <property type="evidence" value="ECO:0007669"/>
    <property type="project" value="UniProtKB-EC"/>
</dbReference>
<dbReference type="GO" id="GO:0030170">
    <property type="term" value="F:pyridoxal phosphate binding"/>
    <property type="evidence" value="ECO:0007669"/>
    <property type="project" value="InterPro"/>
</dbReference>
<organism evidence="11 12">
    <name type="scientific">Stegodyphus mimosarum</name>
    <name type="common">African social velvet spider</name>
    <dbReference type="NCBI Taxonomy" id="407821"/>
    <lineage>
        <taxon>Eukaryota</taxon>
        <taxon>Metazoa</taxon>
        <taxon>Ecdysozoa</taxon>
        <taxon>Arthropoda</taxon>
        <taxon>Chelicerata</taxon>
        <taxon>Arachnida</taxon>
        <taxon>Araneae</taxon>
        <taxon>Araneomorphae</taxon>
        <taxon>Entelegynae</taxon>
        <taxon>Eresoidea</taxon>
        <taxon>Eresidae</taxon>
        <taxon>Stegodyphus</taxon>
    </lineage>
</organism>
<evidence type="ECO:0000313" key="12">
    <source>
        <dbReference type="Proteomes" id="UP000054359"/>
    </source>
</evidence>
<evidence type="ECO:0000256" key="3">
    <source>
        <dbReference type="ARBA" id="ARBA00022576"/>
    </source>
</evidence>
<dbReference type="AlphaFoldDB" id="A0A087TRU1"/>
<comment type="cofactor">
    <cofactor evidence="1">
        <name>pyridoxal 5'-phosphate</name>
        <dbReference type="ChEBI" id="CHEBI:597326"/>
    </cofactor>
</comment>
<dbReference type="GO" id="GO:0042853">
    <property type="term" value="P:L-alanine catabolic process"/>
    <property type="evidence" value="ECO:0007669"/>
    <property type="project" value="UniProtKB-UniPathway"/>
</dbReference>
<dbReference type="SUPFAM" id="SSF53383">
    <property type="entry name" value="PLP-dependent transferases"/>
    <property type="match status" value="1"/>
</dbReference>
<reference evidence="11 12" key="1">
    <citation type="submission" date="2013-11" db="EMBL/GenBank/DDBJ databases">
        <title>Genome sequencing of Stegodyphus mimosarum.</title>
        <authorList>
            <person name="Bechsgaard J."/>
        </authorList>
    </citation>
    <scope>NUCLEOTIDE SEQUENCE [LARGE SCALE GENOMIC DNA]</scope>
</reference>
<keyword evidence="5" id="KW-0663">Pyridoxal phosphate</keyword>
<evidence type="ECO:0000256" key="1">
    <source>
        <dbReference type="ARBA" id="ARBA00001933"/>
    </source>
</evidence>
<dbReference type="EMBL" id="KK116452">
    <property type="protein sequence ID" value="KFM67830.1"/>
    <property type="molecule type" value="Genomic_DNA"/>
</dbReference>
<dbReference type="UniPathway" id="UPA00528">
    <property type="reaction ID" value="UER00586"/>
</dbReference>
<evidence type="ECO:0000256" key="9">
    <source>
        <dbReference type="ARBA" id="ARBA00047412"/>
    </source>
</evidence>
<comment type="pathway">
    <text evidence="6">Amino-acid degradation; L-alanine degradation via transaminase pathway; pyruvate from L-alanine: step 1/1.</text>
</comment>
<feature type="domain" description="Aminotransferase class I/classII large" evidence="10">
    <location>
        <begin position="3"/>
        <end position="113"/>
    </location>
</feature>
<dbReference type="Gene3D" id="3.40.640.10">
    <property type="entry name" value="Type I PLP-dependent aspartate aminotransferase-like (Major domain)"/>
    <property type="match status" value="1"/>
</dbReference>
<evidence type="ECO:0000256" key="6">
    <source>
        <dbReference type="ARBA" id="ARBA00025708"/>
    </source>
</evidence>
<protein>
    <recommendedName>
        <fullName evidence="8">alanine transaminase</fullName>
        <ecNumber evidence="8">2.6.1.2</ecNumber>
    </recommendedName>
</protein>
<dbReference type="InterPro" id="IPR045088">
    <property type="entry name" value="ALAT1/2-like"/>
</dbReference>
<keyword evidence="12" id="KW-1185">Reference proteome</keyword>
<sequence length="113" mass="12929">MVVREQVAEFIQNRDGVPATYEDIILTNGATDAIRVVLSLFKNESTKPLGVMIPIPHYPIFSSTVTEYGMYQIYYYLNEEKEWAVDVEELQRAINLAKPYCEPKMLVIINPGN</sequence>
<accession>A0A087TRU1</accession>
<comment type="catalytic activity">
    <reaction evidence="9">
        <text>L-alanine + 2-oxoglutarate = pyruvate + L-glutamate</text>
        <dbReference type="Rhea" id="RHEA:19453"/>
        <dbReference type="ChEBI" id="CHEBI:15361"/>
        <dbReference type="ChEBI" id="CHEBI:16810"/>
        <dbReference type="ChEBI" id="CHEBI:29985"/>
        <dbReference type="ChEBI" id="CHEBI:57972"/>
        <dbReference type="EC" id="2.6.1.2"/>
    </reaction>
</comment>
<dbReference type="STRING" id="407821.A0A087TRU1"/>
<evidence type="ECO:0000259" key="10">
    <source>
        <dbReference type="Pfam" id="PF00155"/>
    </source>
</evidence>
<dbReference type="Proteomes" id="UP000054359">
    <property type="component" value="Unassembled WGS sequence"/>
</dbReference>
<dbReference type="PANTHER" id="PTHR11751">
    <property type="entry name" value="ALANINE AMINOTRANSFERASE"/>
    <property type="match status" value="1"/>
</dbReference>
<dbReference type="InterPro" id="IPR015424">
    <property type="entry name" value="PyrdxlP-dep_Trfase"/>
</dbReference>
<comment type="subunit">
    <text evidence="2">Homodimer.</text>
</comment>
<evidence type="ECO:0000256" key="8">
    <source>
        <dbReference type="ARBA" id="ARBA00026106"/>
    </source>
</evidence>
<dbReference type="EC" id="2.6.1.2" evidence="8"/>
<proteinExistence type="inferred from homology"/>
<keyword evidence="4 11" id="KW-0808">Transferase</keyword>
<keyword evidence="3 11" id="KW-0032">Aminotransferase</keyword>
<dbReference type="OrthoDB" id="1732682at2759"/>
<evidence type="ECO:0000256" key="2">
    <source>
        <dbReference type="ARBA" id="ARBA00011738"/>
    </source>
</evidence>
<dbReference type="Pfam" id="PF00155">
    <property type="entry name" value="Aminotran_1_2"/>
    <property type="match status" value="1"/>
</dbReference>
<evidence type="ECO:0000256" key="5">
    <source>
        <dbReference type="ARBA" id="ARBA00022898"/>
    </source>
</evidence>
<dbReference type="InterPro" id="IPR015421">
    <property type="entry name" value="PyrdxlP-dep_Trfase_major"/>
</dbReference>
<evidence type="ECO:0000313" key="11">
    <source>
        <dbReference type="EMBL" id="KFM67830.1"/>
    </source>
</evidence>
<feature type="non-terminal residue" evidence="11">
    <location>
        <position position="113"/>
    </location>
</feature>
<dbReference type="PANTHER" id="PTHR11751:SF29">
    <property type="entry name" value="ALANINE TRANSAMINASE"/>
    <property type="match status" value="1"/>
</dbReference>
<name>A0A087TRU1_STEMI</name>
<evidence type="ECO:0000256" key="4">
    <source>
        <dbReference type="ARBA" id="ARBA00022679"/>
    </source>
</evidence>
<evidence type="ECO:0000256" key="7">
    <source>
        <dbReference type="ARBA" id="ARBA00025785"/>
    </source>
</evidence>
<comment type="similarity">
    <text evidence="7">Belongs to the class-I pyridoxal-phosphate-dependent aminotransferase family. Alanine aminotransferase subfamily.</text>
</comment>